<dbReference type="Proteomes" id="UP000199707">
    <property type="component" value="Unassembled WGS sequence"/>
</dbReference>
<dbReference type="STRING" id="1502745.SAMN02799620_05608"/>
<organism evidence="1 2">
    <name type="scientific">Mycolicibacterium fluoranthenivorans</name>
    <dbReference type="NCBI Taxonomy" id="258505"/>
    <lineage>
        <taxon>Bacteria</taxon>
        <taxon>Bacillati</taxon>
        <taxon>Actinomycetota</taxon>
        <taxon>Actinomycetes</taxon>
        <taxon>Mycobacteriales</taxon>
        <taxon>Mycobacteriaceae</taxon>
        <taxon>Mycolicibacterium</taxon>
    </lineage>
</organism>
<reference evidence="2" key="1">
    <citation type="submission" date="2016-10" db="EMBL/GenBank/DDBJ databases">
        <authorList>
            <person name="Varghese N."/>
            <person name="Submissions S."/>
        </authorList>
    </citation>
    <scope>NUCLEOTIDE SEQUENCE [LARGE SCALE GENOMIC DNA]</scope>
    <source>
        <strain evidence="2">UNC267MFSha1.1M11</strain>
    </source>
</reference>
<dbReference type="AlphaFoldDB" id="A0A1G4X0D9"/>
<evidence type="ECO:0000313" key="1">
    <source>
        <dbReference type="EMBL" id="SCX32510.1"/>
    </source>
</evidence>
<evidence type="ECO:0000313" key="2">
    <source>
        <dbReference type="Proteomes" id="UP000199707"/>
    </source>
</evidence>
<name>A0A1G4X0D9_9MYCO</name>
<gene>
    <name evidence="1" type="ORF">SAMN02799620_05608</name>
</gene>
<sequence length="81" mass="8684">MLPAASHHRAFSADRLSPFLDVVQILTANAFGEVVVDCQVVAFARGLPIPLVPTGRWAPFLTAPHHYSVRATTVIPHGLTG</sequence>
<protein>
    <submittedName>
        <fullName evidence="1">Uncharacterized protein</fullName>
    </submittedName>
</protein>
<dbReference type="EMBL" id="FMUB01000015">
    <property type="protein sequence ID" value="SCX32510.1"/>
    <property type="molecule type" value="Genomic_DNA"/>
</dbReference>
<accession>A0A1G4X0D9</accession>
<proteinExistence type="predicted"/>